<accession>A0AAD3CWK0</accession>
<sequence length="739" mass="83983">MVVRLSLFLASICSFATEVYATNVIVVMTDEHNLRTISSYRDHLLKKYPKDSVDVWGEDVFVETPHIDSLVENGVLFSNFYASSPLCTPARASFLTGLYPRETGAHYNHEPMKETTKTWAEVLQYNGYYTSYNGKFHLDGDAKPGWKEEKERDFGFNHTTYRYNRGHWKCFQELEDGSIKVFNSLQECENEFDNVEKYYSTDFLMDRGMEFLEEMAKEKDQPFALFLSLPDPHGPNSVREPYKTMYSDLDIGLPPTAEAMILRDPSVPDFYRQTQYVKYNSSLDYEDAEEYIASLNDIDSLQVSQNKQYPLSKHAKSYFGMVKLIDDKLGQLLSKLKSLNMDDCVIVFTSDHGDTLGEHGVINKGLPYEASVGIPMIINYPKKLTGKTVIETAYSQIDFTPTLLGLLDIEDTPQGYMAHGVDGSNEILQGHEGDGNTQKPKLSANNDKIIISSHQWRLDESAGLGWLAAIKNGYKYIVDYEGYPTFFDLNSDPDELYNAISMSEHKEVLTSLKDAIVKYIAEHGSSYLQDEILFLDPPSCPNKNDVLKLLANGGNENQYIYCNDVESDRALCSISEVRNHCPISCEVDCQDSKGEIYFKGIVATCEDLADECQLKEISSFCPQTCESNPCSDDSNFKFRKPNGKMSNCAYIMKNNFSASKRRTKFCKAQVSESCKYSCGFCRDSINNDDNFEYMVENSGVIITCDKLLQFGRERRQRHCERIFDGIPVKDRCILSCGNF</sequence>
<comment type="caution">
    <text evidence="7">The sequence shown here is derived from an EMBL/GenBank/DDBJ whole genome shotgun (WGS) entry which is preliminary data.</text>
</comment>
<feature type="domain" description="Sulfatase N-terminal" evidence="6">
    <location>
        <begin position="23"/>
        <end position="409"/>
    </location>
</feature>
<proteinExistence type="inferred from homology"/>
<reference evidence="7 8" key="1">
    <citation type="journal article" date="2021" name="Sci. Rep.">
        <title>The genome of the diatom Chaetoceros tenuissimus carries an ancient integrated fragment of an extant virus.</title>
        <authorList>
            <person name="Hongo Y."/>
            <person name="Kimura K."/>
            <person name="Takaki Y."/>
            <person name="Yoshida Y."/>
            <person name="Baba S."/>
            <person name="Kobayashi G."/>
            <person name="Nagasaki K."/>
            <person name="Hano T."/>
            <person name="Tomaru Y."/>
        </authorList>
    </citation>
    <scope>NUCLEOTIDE SEQUENCE [LARGE SCALE GENOMIC DNA]</scope>
    <source>
        <strain evidence="7 8">NIES-3715</strain>
    </source>
</reference>
<dbReference type="Pfam" id="PF00884">
    <property type="entry name" value="Sulfatase"/>
    <property type="match status" value="1"/>
</dbReference>
<feature type="signal peptide" evidence="5">
    <location>
        <begin position="1"/>
        <end position="21"/>
    </location>
</feature>
<evidence type="ECO:0000256" key="1">
    <source>
        <dbReference type="ARBA" id="ARBA00008779"/>
    </source>
</evidence>
<dbReference type="InterPro" id="IPR050738">
    <property type="entry name" value="Sulfatase"/>
</dbReference>
<dbReference type="InterPro" id="IPR000917">
    <property type="entry name" value="Sulfatase_N"/>
</dbReference>
<keyword evidence="5" id="KW-0732">Signal</keyword>
<protein>
    <recommendedName>
        <fullName evidence="6">Sulfatase N-terminal domain-containing protein</fullName>
    </recommendedName>
</protein>
<keyword evidence="4" id="KW-0106">Calcium</keyword>
<evidence type="ECO:0000256" key="4">
    <source>
        <dbReference type="ARBA" id="ARBA00022837"/>
    </source>
</evidence>
<keyword evidence="8" id="KW-1185">Reference proteome</keyword>
<dbReference type="EMBL" id="BLLK01000047">
    <property type="protein sequence ID" value="GFH53362.1"/>
    <property type="molecule type" value="Genomic_DNA"/>
</dbReference>
<dbReference type="AlphaFoldDB" id="A0AAD3CWK0"/>
<feature type="chain" id="PRO_5041962982" description="Sulfatase N-terminal domain-containing protein" evidence="5">
    <location>
        <begin position="22"/>
        <end position="739"/>
    </location>
</feature>
<dbReference type="InterPro" id="IPR017850">
    <property type="entry name" value="Alkaline_phosphatase_core_sf"/>
</dbReference>
<dbReference type="GO" id="GO:0046872">
    <property type="term" value="F:metal ion binding"/>
    <property type="evidence" value="ECO:0007669"/>
    <property type="project" value="UniProtKB-KW"/>
</dbReference>
<dbReference type="Proteomes" id="UP001054902">
    <property type="component" value="Unassembled WGS sequence"/>
</dbReference>
<name>A0AAD3CWK0_9STRA</name>
<comment type="similarity">
    <text evidence="1">Belongs to the sulfatase family.</text>
</comment>
<keyword evidence="3" id="KW-0378">Hydrolase</keyword>
<dbReference type="PROSITE" id="PS00523">
    <property type="entry name" value="SULFATASE_1"/>
    <property type="match status" value="1"/>
</dbReference>
<dbReference type="PANTHER" id="PTHR42693">
    <property type="entry name" value="ARYLSULFATASE FAMILY MEMBER"/>
    <property type="match status" value="1"/>
</dbReference>
<keyword evidence="2" id="KW-0479">Metal-binding</keyword>
<evidence type="ECO:0000256" key="5">
    <source>
        <dbReference type="SAM" id="SignalP"/>
    </source>
</evidence>
<evidence type="ECO:0000259" key="6">
    <source>
        <dbReference type="Pfam" id="PF00884"/>
    </source>
</evidence>
<dbReference type="Gene3D" id="3.40.720.10">
    <property type="entry name" value="Alkaline Phosphatase, subunit A"/>
    <property type="match status" value="1"/>
</dbReference>
<gene>
    <name evidence="7" type="ORF">CTEN210_09838</name>
</gene>
<dbReference type="SUPFAM" id="SSF53649">
    <property type="entry name" value="Alkaline phosphatase-like"/>
    <property type="match status" value="1"/>
</dbReference>
<evidence type="ECO:0000313" key="8">
    <source>
        <dbReference type="Proteomes" id="UP001054902"/>
    </source>
</evidence>
<evidence type="ECO:0000256" key="3">
    <source>
        <dbReference type="ARBA" id="ARBA00022801"/>
    </source>
</evidence>
<dbReference type="GO" id="GO:0004065">
    <property type="term" value="F:arylsulfatase activity"/>
    <property type="evidence" value="ECO:0007669"/>
    <property type="project" value="TreeGrafter"/>
</dbReference>
<dbReference type="PANTHER" id="PTHR42693:SF53">
    <property type="entry name" value="ENDO-4-O-SULFATASE"/>
    <property type="match status" value="1"/>
</dbReference>
<evidence type="ECO:0000256" key="2">
    <source>
        <dbReference type="ARBA" id="ARBA00022723"/>
    </source>
</evidence>
<dbReference type="InterPro" id="IPR024607">
    <property type="entry name" value="Sulfatase_CS"/>
</dbReference>
<organism evidence="7 8">
    <name type="scientific">Chaetoceros tenuissimus</name>
    <dbReference type="NCBI Taxonomy" id="426638"/>
    <lineage>
        <taxon>Eukaryota</taxon>
        <taxon>Sar</taxon>
        <taxon>Stramenopiles</taxon>
        <taxon>Ochrophyta</taxon>
        <taxon>Bacillariophyta</taxon>
        <taxon>Coscinodiscophyceae</taxon>
        <taxon>Chaetocerotophycidae</taxon>
        <taxon>Chaetocerotales</taxon>
        <taxon>Chaetocerotaceae</taxon>
        <taxon>Chaetoceros</taxon>
    </lineage>
</organism>
<evidence type="ECO:0000313" key="7">
    <source>
        <dbReference type="EMBL" id="GFH53362.1"/>
    </source>
</evidence>